<dbReference type="CDD" id="cd04590">
    <property type="entry name" value="CBS_pair_CorC_HlyC_assoc"/>
    <property type="match status" value="1"/>
</dbReference>
<comment type="subcellular location">
    <subcellularLocation>
        <location evidence="1">Cell membrane</location>
        <topology evidence="1">Multi-pass membrane protein</topology>
    </subcellularLocation>
</comment>
<keyword evidence="6 10" id="KW-1133">Transmembrane helix</keyword>
<dbReference type="SUPFAM" id="SSF54631">
    <property type="entry name" value="CBS-domain pair"/>
    <property type="match status" value="1"/>
</dbReference>
<feature type="transmembrane region" description="Helical" evidence="11">
    <location>
        <begin position="87"/>
        <end position="109"/>
    </location>
</feature>
<evidence type="ECO:0000256" key="9">
    <source>
        <dbReference type="PROSITE-ProRule" id="PRU00703"/>
    </source>
</evidence>
<dbReference type="EMBL" id="CP009416">
    <property type="protein sequence ID" value="AJD90625.1"/>
    <property type="molecule type" value="Genomic_DNA"/>
</dbReference>
<dbReference type="STRING" id="1508404.JMA_13080"/>
<evidence type="ECO:0000313" key="15">
    <source>
        <dbReference type="Proteomes" id="UP000031449"/>
    </source>
</evidence>
<evidence type="ECO:0000256" key="10">
    <source>
        <dbReference type="PROSITE-ProRule" id="PRU01193"/>
    </source>
</evidence>
<evidence type="ECO:0000256" key="6">
    <source>
        <dbReference type="ARBA" id="ARBA00022989"/>
    </source>
</evidence>
<evidence type="ECO:0000256" key="4">
    <source>
        <dbReference type="ARBA" id="ARBA00022692"/>
    </source>
</evidence>
<dbReference type="PANTHER" id="PTHR43099:SF2">
    <property type="entry name" value="UPF0053 PROTEIN YRKA"/>
    <property type="match status" value="1"/>
</dbReference>
<protein>
    <submittedName>
        <fullName evidence="14">Uncharacterized protein</fullName>
    </submittedName>
</protein>
<dbReference type="Gene3D" id="3.10.580.10">
    <property type="entry name" value="CBS-domain"/>
    <property type="match status" value="1"/>
</dbReference>
<evidence type="ECO:0000313" key="14">
    <source>
        <dbReference type="EMBL" id="AJD90625.1"/>
    </source>
</evidence>
<evidence type="ECO:0000256" key="1">
    <source>
        <dbReference type="ARBA" id="ARBA00004651"/>
    </source>
</evidence>
<dbReference type="SUPFAM" id="SSF56176">
    <property type="entry name" value="FAD-binding/transporter-associated domain-like"/>
    <property type="match status" value="1"/>
</dbReference>
<dbReference type="InterPro" id="IPR002550">
    <property type="entry name" value="CNNM"/>
</dbReference>
<sequence length="444" mass="50283">MVVVLLACTAFFVVSEFSIVKVRSTRIDQLLEEGHPKAANAKKVMDNLDEYLSACQLGITVSALALGWIGGPVIASMIAPLFAGFDLSWTPALSFVLAFSLITFLHVVIGELSPKIIAIQEAEKITLMFASPLIWFYRVLYPFIRFLNGSARLLTRMLGLKHASANDAAHSEEELRMILSESLKSGEINQSEYKFVNKIFEFDERVAKEIMVPRTEIASVDSGLTLLEVFEVMKEEQYTRYPVTEDGDRDNIIGMINMKELMTAFIEDQRNGKRTVAEFTHPIIQVIDSIPIHELLHKFQRDRMHMGILLDEYGGTSGLVTMEDIIEEIVGEIQDEFDADEIPDVQQINEHHYILDSKVLVQSVNELLDIDIDEEDVDTIGGWFMTRNFNAEVGDEIYEQGHVFRVNDVEGYHILYLEVWKLSEEEVTEVETPPSPAIRTTEAL</sequence>
<keyword evidence="15" id="KW-1185">Reference proteome</keyword>
<dbReference type="InterPro" id="IPR036318">
    <property type="entry name" value="FAD-bd_PCMH-like_sf"/>
</dbReference>
<feature type="transmembrane region" description="Helical" evidence="11">
    <location>
        <begin position="51"/>
        <end position="75"/>
    </location>
</feature>
<evidence type="ECO:0000256" key="3">
    <source>
        <dbReference type="ARBA" id="ARBA00022475"/>
    </source>
</evidence>
<dbReference type="Gene3D" id="3.30.465.10">
    <property type="match status" value="1"/>
</dbReference>
<dbReference type="PROSITE" id="PS51846">
    <property type="entry name" value="CNNM"/>
    <property type="match status" value="1"/>
</dbReference>
<evidence type="ECO:0000256" key="2">
    <source>
        <dbReference type="ARBA" id="ARBA00006337"/>
    </source>
</evidence>
<proteinExistence type="inferred from homology"/>
<evidence type="ECO:0000256" key="7">
    <source>
        <dbReference type="ARBA" id="ARBA00023122"/>
    </source>
</evidence>
<dbReference type="AlphaFoldDB" id="A0A0B5AJV3"/>
<dbReference type="InterPro" id="IPR051676">
    <property type="entry name" value="UPF0053_domain"/>
</dbReference>
<name>A0A0B5AJV3_9BACL</name>
<dbReference type="InterPro" id="IPR000644">
    <property type="entry name" value="CBS_dom"/>
</dbReference>
<dbReference type="Proteomes" id="UP000031449">
    <property type="component" value="Chromosome"/>
</dbReference>
<dbReference type="SMART" id="SM01091">
    <property type="entry name" value="CorC_HlyC"/>
    <property type="match status" value="1"/>
</dbReference>
<dbReference type="Pfam" id="PF00571">
    <property type="entry name" value="CBS"/>
    <property type="match status" value="2"/>
</dbReference>
<dbReference type="GO" id="GO:0005886">
    <property type="term" value="C:plasma membrane"/>
    <property type="evidence" value="ECO:0007669"/>
    <property type="project" value="UniProtKB-SubCell"/>
</dbReference>
<reference evidence="14 15" key="1">
    <citation type="submission" date="2014-08" db="EMBL/GenBank/DDBJ databases">
        <title>Complete genome of a marine bacteria Jeotgalibacillus malaysiensis.</title>
        <authorList>
            <person name="Yaakop A.S."/>
            <person name="Chan K.-G."/>
            <person name="Goh K.M."/>
        </authorList>
    </citation>
    <scope>NUCLEOTIDE SEQUENCE [LARGE SCALE GENOMIC DNA]</scope>
    <source>
        <strain evidence="14 15">D5</strain>
    </source>
</reference>
<feature type="domain" description="CNNM transmembrane" evidence="13">
    <location>
        <begin position="1"/>
        <end position="192"/>
    </location>
</feature>
<dbReference type="InterPro" id="IPR016169">
    <property type="entry name" value="FAD-bd_PCMH_sub2"/>
</dbReference>
<evidence type="ECO:0000256" key="11">
    <source>
        <dbReference type="SAM" id="Phobius"/>
    </source>
</evidence>
<dbReference type="Pfam" id="PF03471">
    <property type="entry name" value="CorC_HlyC"/>
    <property type="match status" value="1"/>
</dbReference>
<dbReference type="InterPro" id="IPR044751">
    <property type="entry name" value="Ion_transp-like_CBS"/>
</dbReference>
<dbReference type="PROSITE" id="PS51371">
    <property type="entry name" value="CBS"/>
    <property type="match status" value="2"/>
</dbReference>
<dbReference type="KEGG" id="jeo:JMA_13080"/>
<evidence type="ECO:0000256" key="8">
    <source>
        <dbReference type="ARBA" id="ARBA00023136"/>
    </source>
</evidence>
<evidence type="ECO:0000256" key="5">
    <source>
        <dbReference type="ARBA" id="ARBA00022737"/>
    </source>
</evidence>
<dbReference type="GO" id="GO:0050660">
    <property type="term" value="F:flavin adenine dinucleotide binding"/>
    <property type="evidence" value="ECO:0007669"/>
    <property type="project" value="InterPro"/>
</dbReference>
<dbReference type="Pfam" id="PF01595">
    <property type="entry name" value="CNNM"/>
    <property type="match status" value="1"/>
</dbReference>
<dbReference type="BioCyc" id="JESP1508404:G14D9-10562-MONOMER"/>
<keyword evidence="7 9" id="KW-0129">CBS domain</keyword>
<feature type="transmembrane region" description="Helical" evidence="11">
    <location>
        <begin position="129"/>
        <end position="147"/>
    </location>
</feature>
<gene>
    <name evidence="14" type="ORF">JMA_13080</name>
</gene>
<keyword evidence="5" id="KW-0677">Repeat</keyword>
<keyword evidence="4 10" id="KW-0812">Transmembrane</keyword>
<accession>A0A0B5AJV3</accession>
<evidence type="ECO:0000259" key="12">
    <source>
        <dbReference type="PROSITE" id="PS51371"/>
    </source>
</evidence>
<feature type="domain" description="CBS" evidence="12">
    <location>
        <begin position="279"/>
        <end position="336"/>
    </location>
</feature>
<keyword evidence="8 10" id="KW-0472">Membrane</keyword>
<dbReference type="InterPro" id="IPR046342">
    <property type="entry name" value="CBS_dom_sf"/>
</dbReference>
<dbReference type="PANTHER" id="PTHR43099">
    <property type="entry name" value="UPF0053 PROTEIN YRKA"/>
    <property type="match status" value="1"/>
</dbReference>
<dbReference type="HOGENOM" id="CLU_015237_4_0_9"/>
<organism evidence="14 15">
    <name type="scientific">Jeotgalibacillus malaysiensis</name>
    <dbReference type="NCBI Taxonomy" id="1508404"/>
    <lineage>
        <taxon>Bacteria</taxon>
        <taxon>Bacillati</taxon>
        <taxon>Bacillota</taxon>
        <taxon>Bacilli</taxon>
        <taxon>Bacillales</taxon>
        <taxon>Caryophanaceae</taxon>
        <taxon>Jeotgalibacillus</taxon>
    </lineage>
</organism>
<dbReference type="InterPro" id="IPR005170">
    <property type="entry name" value="Transptr-assoc_dom"/>
</dbReference>
<dbReference type="FunFam" id="3.10.580.10:FF:000002">
    <property type="entry name" value="Magnesium/cobalt efflux protein CorC"/>
    <property type="match status" value="1"/>
</dbReference>
<feature type="domain" description="CBS" evidence="12">
    <location>
        <begin position="211"/>
        <end position="274"/>
    </location>
</feature>
<evidence type="ECO:0000259" key="13">
    <source>
        <dbReference type="PROSITE" id="PS51846"/>
    </source>
</evidence>
<comment type="similarity">
    <text evidence="2">Belongs to the UPF0053 family.</text>
</comment>
<keyword evidence="3" id="KW-1003">Cell membrane</keyword>